<feature type="region of interest" description="Disordered" evidence="1">
    <location>
        <begin position="216"/>
        <end position="236"/>
    </location>
</feature>
<dbReference type="PANTHER" id="PTHR34047:SF8">
    <property type="entry name" value="PROTEIN YKFC"/>
    <property type="match status" value="1"/>
</dbReference>
<dbReference type="InterPro" id="IPR013597">
    <property type="entry name" value="Mat_intron_G2"/>
</dbReference>
<dbReference type="InterPro" id="IPR000477">
    <property type="entry name" value="RT_dom"/>
</dbReference>
<dbReference type="PANTHER" id="PTHR34047">
    <property type="entry name" value="NUCLEAR INTRON MATURASE 1, MITOCHONDRIAL-RELATED"/>
    <property type="match status" value="1"/>
</dbReference>
<reference evidence="3 4" key="1">
    <citation type="submission" date="2015-02" db="EMBL/GenBank/DDBJ databases">
        <authorList>
            <person name="Slaby B."/>
            <person name="Hentschel U."/>
        </authorList>
    </citation>
    <scope>NUCLEOTIDE SEQUENCE [LARGE SCALE GENOMIC DNA]</scope>
    <source>
        <strain evidence="3">15L</strain>
    </source>
</reference>
<evidence type="ECO:0000256" key="1">
    <source>
        <dbReference type="SAM" id="MobiDB-lite"/>
    </source>
</evidence>
<name>A0A0G8AV62_9SYNE</name>
<dbReference type="CDD" id="cd01651">
    <property type="entry name" value="RT_G2_intron"/>
    <property type="match status" value="1"/>
</dbReference>
<evidence type="ECO:0000259" key="2">
    <source>
        <dbReference type="PROSITE" id="PS50878"/>
    </source>
</evidence>
<dbReference type="AlphaFoldDB" id="A0A0G8AV62"/>
<evidence type="ECO:0000313" key="3">
    <source>
        <dbReference type="EMBL" id="KKZ12738.1"/>
    </source>
</evidence>
<sequence>MITDKGLTGSEKVRRFQTLLHAKAKESPVHRFHALVDKVWRMDFLWEAWTLVRRNGGSAGVDGERIADIEASGVEDWLEELSQDLRKGTYRPKAVRQVLIPKKQPGKFRPLGIPCLRDRVAQTSAMLVLSPIFEADLQPEQYGYRAGRSAQDAVKRIHRLLNQGHQEVVDADLSNYFGEIPHAELMKSLARRISDGRMLRLIKAWMEMPVVEEDKTGGKRCTNRARRERKGTPQGSPISPLLSNIYMRRFILGWKLLGYARQFGAEIVCYADDFCVLGRTSATEMLAVITQLMDRLRLPINAQKTRCLRCPEEAFEFLGYRIGWNYRPQTGSGYIGTRPSKSSIQSICRRVSEQTDCRFGLMDAEEMVRRLNWIISGWANYFTLGQVSPAYRAIDQHATRRLRQWFCRKHKIKSGRYVHFSEVRLRETYGLHYLAPKTKNFPWAKA</sequence>
<dbReference type="Pfam" id="PF00078">
    <property type="entry name" value="RVT_1"/>
    <property type="match status" value="1"/>
</dbReference>
<protein>
    <submittedName>
        <fullName evidence="3">DNA polymerase</fullName>
    </submittedName>
</protein>
<dbReference type="Pfam" id="PF08388">
    <property type="entry name" value="GIIM"/>
    <property type="match status" value="1"/>
</dbReference>
<proteinExistence type="predicted"/>
<dbReference type="Proteomes" id="UP000035037">
    <property type="component" value="Unassembled WGS sequence"/>
</dbReference>
<evidence type="ECO:0000313" key="4">
    <source>
        <dbReference type="Proteomes" id="UP000035037"/>
    </source>
</evidence>
<dbReference type="InterPro" id="IPR043502">
    <property type="entry name" value="DNA/RNA_pol_sf"/>
</dbReference>
<reference evidence="3 4" key="2">
    <citation type="submission" date="2015-05" db="EMBL/GenBank/DDBJ databases">
        <title>Lifestyle Evolution in Cyanobacterial Symbionts of Sponges.</title>
        <authorList>
            <person name="Burgsdorf I."/>
            <person name="Slaby B.M."/>
            <person name="Handley K.M."/>
            <person name="Haber M."/>
            <person name="Blom J."/>
            <person name="Marshall C.W."/>
            <person name="Gilbert J.A."/>
            <person name="Hentschel U."/>
            <person name="Steindler L."/>
        </authorList>
    </citation>
    <scope>NUCLEOTIDE SEQUENCE [LARGE SCALE GENOMIC DNA]</scope>
    <source>
        <strain evidence="3">15L</strain>
    </source>
</reference>
<dbReference type="NCBIfam" id="TIGR04416">
    <property type="entry name" value="group_II_RT_mat"/>
    <property type="match status" value="1"/>
</dbReference>
<dbReference type="SUPFAM" id="SSF56672">
    <property type="entry name" value="DNA/RNA polymerases"/>
    <property type="match status" value="1"/>
</dbReference>
<dbReference type="PATRIC" id="fig|1608419.3.peg.26"/>
<accession>A0A0G8AV62</accession>
<dbReference type="InterPro" id="IPR030931">
    <property type="entry name" value="Group_II_RT_mat"/>
</dbReference>
<dbReference type="PROSITE" id="PS50878">
    <property type="entry name" value="RT_POL"/>
    <property type="match status" value="1"/>
</dbReference>
<dbReference type="InterPro" id="IPR051083">
    <property type="entry name" value="GrpII_Intron_Splice-Mob/Def"/>
</dbReference>
<comment type="caution">
    <text evidence="3">The sequence shown here is derived from an EMBL/GenBank/DDBJ whole genome shotgun (WGS) entry which is preliminary data.</text>
</comment>
<dbReference type="EMBL" id="JYFQ01000101">
    <property type="protein sequence ID" value="KKZ12738.1"/>
    <property type="molecule type" value="Genomic_DNA"/>
</dbReference>
<feature type="domain" description="Reverse transcriptase" evidence="2">
    <location>
        <begin position="81"/>
        <end position="322"/>
    </location>
</feature>
<organism evidence="3 4">
    <name type="scientific">Candidatus Synechococcus spongiarum 15L</name>
    <dbReference type="NCBI Taxonomy" id="1608419"/>
    <lineage>
        <taxon>Bacteria</taxon>
        <taxon>Bacillati</taxon>
        <taxon>Cyanobacteriota</taxon>
        <taxon>Cyanophyceae</taxon>
        <taxon>Synechococcales</taxon>
        <taxon>Synechococcaceae</taxon>
        <taxon>Synechococcus</taxon>
    </lineage>
</organism>
<gene>
    <name evidence="3" type="ORF">TQ37_05190</name>
</gene>